<dbReference type="PANTHER" id="PTHR42793">
    <property type="entry name" value="COA BINDING DOMAIN CONTAINING PROTEIN"/>
    <property type="match status" value="1"/>
</dbReference>
<dbReference type="SMART" id="SM00881">
    <property type="entry name" value="CoA_binding"/>
    <property type="match status" value="1"/>
</dbReference>
<dbReference type="InterPro" id="IPR013815">
    <property type="entry name" value="ATP_grasp_subdomain_1"/>
</dbReference>
<dbReference type="Pfam" id="PF13380">
    <property type="entry name" value="CoA_binding_2"/>
    <property type="match status" value="1"/>
</dbReference>
<dbReference type="Gene3D" id="3.30.1490.20">
    <property type="entry name" value="ATP-grasp fold, A domain"/>
    <property type="match status" value="1"/>
</dbReference>
<dbReference type="GO" id="GO:0005524">
    <property type="term" value="F:ATP binding"/>
    <property type="evidence" value="ECO:0007669"/>
    <property type="project" value="InterPro"/>
</dbReference>
<evidence type="ECO:0000313" key="3">
    <source>
        <dbReference type="Proteomes" id="UP000199595"/>
    </source>
</evidence>
<dbReference type="SUPFAM" id="SSF51735">
    <property type="entry name" value="NAD(P)-binding Rossmann-fold domains"/>
    <property type="match status" value="1"/>
</dbReference>
<dbReference type="PANTHER" id="PTHR42793:SF1">
    <property type="entry name" value="PEPTIDYL-LYSINE N-ACETYLTRANSFERASE PATZ"/>
    <property type="match status" value="1"/>
</dbReference>
<sequence length="685" mass="74485">MLHSKFINPKNIAVIGASNNIQTPGGSVLNNLISHNFKGELIAVNPKETEVQGIKCYQHVTEIQNVDVAIIAISAKFTLETIKILAQQKNTKGFIIFSAGFSETSKEGKQLEQQIVEEINNVGGTLLGPNNIGLINQNYAGVFTTPIPKLDSKGVDFISGSGATAVFIMEAAMSTGLTFSSVYSVGNSAQIGVEEVLQHFDKTFNSKSSKVKLLYIESVNNPQKLLKHAKSLIQKGCKIAAIKAGSSDEGSRAASSHTGALANSDVAVDALFKKAGIVRCYSKNELITVASIFMHPELKGKNIAIITHAGGPAVMLTDALSKNGLNVPEINNKQSEDLLTKLFPGSSVSNPIDFLATGTAEQLGIIIDYCENKFDKIDAMVVIFGSPGLFNVSEVYKVLNNKMQLCKKPIYPVLPSFINAKNEIEEFIKYGNINFPDEVLFGEALAKIYTTSKPLIEEKINFNIDKSSIRKIIETSENGYLHPEKVKNLLLAATIPMVNENVCSTKNECIQTAIKFNFPVVMKVVGPVHKSDVGGIALNISSEEKLLQSFETLMNIENAEAVLIQPMKKGTELFIGAKKEDKFGHLVLAGLGGIFIEVLKDTQACLAPVSKYEASEMIQNLKSYKIIQGVRGQEGVNEEIFAEIITKISNLIEVAPEIVELDLNPLFGNSKEIFAVDARIRIEKN</sequence>
<organism evidence="2 3">
    <name type="scientific">Lutibacter oricola</name>
    <dbReference type="NCBI Taxonomy" id="762486"/>
    <lineage>
        <taxon>Bacteria</taxon>
        <taxon>Pseudomonadati</taxon>
        <taxon>Bacteroidota</taxon>
        <taxon>Flavobacteriia</taxon>
        <taxon>Flavobacteriales</taxon>
        <taxon>Flavobacteriaceae</taxon>
        <taxon>Lutibacter</taxon>
    </lineage>
</organism>
<dbReference type="Pfam" id="PF13549">
    <property type="entry name" value="ATP-grasp_5"/>
    <property type="match status" value="1"/>
</dbReference>
<reference evidence="2 3" key="1">
    <citation type="submission" date="2016-10" db="EMBL/GenBank/DDBJ databases">
        <authorList>
            <person name="de Groot N.N."/>
        </authorList>
    </citation>
    <scope>NUCLEOTIDE SEQUENCE [LARGE SCALE GENOMIC DNA]</scope>
    <source>
        <strain evidence="2 3">DSM 24956</strain>
    </source>
</reference>
<dbReference type="Pfam" id="PF13607">
    <property type="entry name" value="Succ_CoA_lig"/>
    <property type="match status" value="1"/>
</dbReference>
<dbReference type="Proteomes" id="UP000199595">
    <property type="component" value="Unassembled WGS sequence"/>
</dbReference>
<dbReference type="OrthoDB" id="9807426at2"/>
<dbReference type="EMBL" id="FNNJ01000006">
    <property type="protein sequence ID" value="SDX48039.1"/>
    <property type="molecule type" value="Genomic_DNA"/>
</dbReference>
<dbReference type="STRING" id="762486.SAMN05444411_10619"/>
<evidence type="ECO:0000313" key="2">
    <source>
        <dbReference type="EMBL" id="SDX48039.1"/>
    </source>
</evidence>
<dbReference type="SUPFAM" id="SSF52210">
    <property type="entry name" value="Succinyl-CoA synthetase domains"/>
    <property type="match status" value="2"/>
</dbReference>
<dbReference type="Gene3D" id="3.40.50.261">
    <property type="entry name" value="Succinyl-CoA synthetase domains"/>
    <property type="match status" value="2"/>
</dbReference>
<accession>A0A1H3C3E4</accession>
<dbReference type="RefSeq" id="WP_090123531.1">
    <property type="nucleotide sequence ID" value="NZ_FNNJ01000006.1"/>
</dbReference>
<dbReference type="InterPro" id="IPR036291">
    <property type="entry name" value="NAD(P)-bd_dom_sf"/>
</dbReference>
<dbReference type="GO" id="GO:0016740">
    <property type="term" value="F:transferase activity"/>
    <property type="evidence" value="ECO:0007669"/>
    <property type="project" value="UniProtKB-KW"/>
</dbReference>
<proteinExistence type="predicted"/>
<dbReference type="InterPro" id="IPR003781">
    <property type="entry name" value="CoA-bd"/>
</dbReference>
<evidence type="ECO:0000259" key="1">
    <source>
        <dbReference type="SMART" id="SM00881"/>
    </source>
</evidence>
<dbReference type="Gene3D" id="3.30.470.20">
    <property type="entry name" value="ATP-grasp fold, B domain"/>
    <property type="match status" value="1"/>
</dbReference>
<protein>
    <submittedName>
        <fullName evidence="2">Acetyltransferase</fullName>
    </submittedName>
</protein>
<feature type="domain" description="CoA-binding" evidence="1">
    <location>
        <begin position="6"/>
        <end position="101"/>
    </location>
</feature>
<dbReference type="AlphaFoldDB" id="A0A1H3C3E4"/>
<dbReference type="InterPro" id="IPR032875">
    <property type="entry name" value="Succ_CoA_lig_flav_dom"/>
</dbReference>
<dbReference type="SUPFAM" id="SSF56059">
    <property type="entry name" value="Glutathione synthetase ATP-binding domain-like"/>
    <property type="match status" value="1"/>
</dbReference>
<gene>
    <name evidence="2" type="ORF">SAMN05444411_10619</name>
</gene>
<keyword evidence="2" id="KW-0808">Transferase</keyword>
<dbReference type="InterPro" id="IPR016102">
    <property type="entry name" value="Succinyl-CoA_synth-like"/>
</dbReference>
<keyword evidence="3" id="KW-1185">Reference proteome</keyword>
<name>A0A1H3C3E4_9FLAO</name>
<dbReference type="Gene3D" id="3.40.50.720">
    <property type="entry name" value="NAD(P)-binding Rossmann-like Domain"/>
    <property type="match status" value="1"/>
</dbReference>